<gene>
    <name evidence="1" type="ORF">IHE45_14G004200</name>
</gene>
<keyword evidence="2" id="KW-1185">Reference proteome</keyword>
<protein>
    <submittedName>
        <fullName evidence="1">Uncharacterized protein</fullName>
    </submittedName>
</protein>
<reference evidence="2" key="1">
    <citation type="journal article" date="2022" name="Nat. Commun.">
        <title>Chromosome evolution and the genetic basis of agronomically important traits in greater yam.</title>
        <authorList>
            <person name="Bredeson J.V."/>
            <person name="Lyons J.B."/>
            <person name="Oniyinde I.O."/>
            <person name="Okereke N.R."/>
            <person name="Kolade O."/>
            <person name="Nnabue I."/>
            <person name="Nwadili C.O."/>
            <person name="Hribova E."/>
            <person name="Parker M."/>
            <person name="Nwogha J."/>
            <person name="Shu S."/>
            <person name="Carlson J."/>
            <person name="Kariba R."/>
            <person name="Muthemba S."/>
            <person name="Knop K."/>
            <person name="Barton G.J."/>
            <person name="Sherwood A.V."/>
            <person name="Lopez-Montes A."/>
            <person name="Asiedu R."/>
            <person name="Jamnadass R."/>
            <person name="Muchugi A."/>
            <person name="Goodstein D."/>
            <person name="Egesi C.N."/>
            <person name="Featherston J."/>
            <person name="Asfaw A."/>
            <person name="Simpson G.G."/>
            <person name="Dolezel J."/>
            <person name="Hendre P.S."/>
            <person name="Van Deynze A."/>
            <person name="Kumar P.L."/>
            <person name="Obidiegwu J.E."/>
            <person name="Bhattacharjee R."/>
            <person name="Rokhsar D.S."/>
        </authorList>
    </citation>
    <scope>NUCLEOTIDE SEQUENCE [LARGE SCALE GENOMIC DNA]</scope>
    <source>
        <strain evidence="2">cv. TDa95/00328</strain>
    </source>
</reference>
<proteinExistence type="predicted"/>
<accession>A0ACB7UPT9</accession>
<name>A0ACB7UPT9_DIOAL</name>
<dbReference type="Proteomes" id="UP000827976">
    <property type="component" value="Chromosome 14"/>
</dbReference>
<sequence length="223" mass="25444">MRKSLPLNPHLILSWPSPPSLTYNSTSSNTNYHSTHSTNVFFTTMMQCRYYRNTNNYYRPKNPSHETLNKILFAFAVQSITILLGLSFTSSSSSSSSSSASYSTKVLTMSTIVLFCFSLISTAMVLPLKFQRLAQAISYLSAILAFISMSTILLNSRDYYWLFLFLFGTFLLLFWCIILCKKLLPPVFPFKNLFSIRFAGNQPLQNHQMRLRITEEDGDDAVV</sequence>
<comment type="caution">
    <text evidence="1">The sequence shown here is derived from an EMBL/GenBank/DDBJ whole genome shotgun (WGS) entry which is preliminary data.</text>
</comment>
<organism evidence="1 2">
    <name type="scientific">Dioscorea alata</name>
    <name type="common">Purple yam</name>
    <dbReference type="NCBI Taxonomy" id="55571"/>
    <lineage>
        <taxon>Eukaryota</taxon>
        <taxon>Viridiplantae</taxon>
        <taxon>Streptophyta</taxon>
        <taxon>Embryophyta</taxon>
        <taxon>Tracheophyta</taxon>
        <taxon>Spermatophyta</taxon>
        <taxon>Magnoliopsida</taxon>
        <taxon>Liliopsida</taxon>
        <taxon>Dioscoreales</taxon>
        <taxon>Dioscoreaceae</taxon>
        <taxon>Dioscorea</taxon>
    </lineage>
</organism>
<evidence type="ECO:0000313" key="2">
    <source>
        <dbReference type="Proteomes" id="UP000827976"/>
    </source>
</evidence>
<evidence type="ECO:0000313" key="1">
    <source>
        <dbReference type="EMBL" id="KAH7662684.1"/>
    </source>
</evidence>
<dbReference type="EMBL" id="CM037024">
    <property type="protein sequence ID" value="KAH7662684.1"/>
    <property type="molecule type" value="Genomic_DNA"/>
</dbReference>